<protein>
    <submittedName>
        <fullName evidence="1">Uncharacterized protein</fullName>
    </submittedName>
</protein>
<gene>
    <name evidence="1" type="ORF">FA13DRAFT_1736350</name>
</gene>
<organism evidence="1 2">
    <name type="scientific">Coprinellus micaceus</name>
    <name type="common">Glistening ink-cap mushroom</name>
    <name type="synonym">Coprinus micaceus</name>
    <dbReference type="NCBI Taxonomy" id="71717"/>
    <lineage>
        <taxon>Eukaryota</taxon>
        <taxon>Fungi</taxon>
        <taxon>Dikarya</taxon>
        <taxon>Basidiomycota</taxon>
        <taxon>Agaricomycotina</taxon>
        <taxon>Agaricomycetes</taxon>
        <taxon>Agaricomycetidae</taxon>
        <taxon>Agaricales</taxon>
        <taxon>Agaricineae</taxon>
        <taxon>Psathyrellaceae</taxon>
        <taxon>Coprinellus</taxon>
    </lineage>
</organism>
<reference evidence="1 2" key="1">
    <citation type="journal article" date="2019" name="Nat. Ecol. Evol.">
        <title>Megaphylogeny resolves global patterns of mushroom evolution.</title>
        <authorList>
            <person name="Varga T."/>
            <person name="Krizsan K."/>
            <person name="Foldi C."/>
            <person name="Dima B."/>
            <person name="Sanchez-Garcia M."/>
            <person name="Sanchez-Ramirez S."/>
            <person name="Szollosi G.J."/>
            <person name="Szarkandi J.G."/>
            <person name="Papp V."/>
            <person name="Albert L."/>
            <person name="Andreopoulos W."/>
            <person name="Angelini C."/>
            <person name="Antonin V."/>
            <person name="Barry K.W."/>
            <person name="Bougher N.L."/>
            <person name="Buchanan P."/>
            <person name="Buyck B."/>
            <person name="Bense V."/>
            <person name="Catcheside P."/>
            <person name="Chovatia M."/>
            <person name="Cooper J."/>
            <person name="Damon W."/>
            <person name="Desjardin D."/>
            <person name="Finy P."/>
            <person name="Geml J."/>
            <person name="Haridas S."/>
            <person name="Hughes K."/>
            <person name="Justo A."/>
            <person name="Karasinski D."/>
            <person name="Kautmanova I."/>
            <person name="Kiss B."/>
            <person name="Kocsube S."/>
            <person name="Kotiranta H."/>
            <person name="LaButti K.M."/>
            <person name="Lechner B.E."/>
            <person name="Liimatainen K."/>
            <person name="Lipzen A."/>
            <person name="Lukacs Z."/>
            <person name="Mihaltcheva S."/>
            <person name="Morgado L.N."/>
            <person name="Niskanen T."/>
            <person name="Noordeloos M.E."/>
            <person name="Ohm R.A."/>
            <person name="Ortiz-Santana B."/>
            <person name="Ovrebo C."/>
            <person name="Racz N."/>
            <person name="Riley R."/>
            <person name="Savchenko A."/>
            <person name="Shiryaev A."/>
            <person name="Soop K."/>
            <person name="Spirin V."/>
            <person name="Szebenyi C."/>
            <person name="Tomsovsky M."/>
            <person name="Tulloss R.E."/>
            <person name="Uehling J."/>
            <person name="Grigoriev I.V."/>
            <person name="Vagvolgyi C."/>
            <person name="Papp T."/>
            <person name="Martin F.M."/>
            <person name="Miettinen O."/>
            <person name="Hibbett D.S."/>
            <person name="Nagy L.G."/>
        </authorList>
    </citation>
    <scope>NUCLEOTIDE SEQUENCE [LARGE SCALE GENOMIC DNA]</scope>
    <source>
        <strain evidence="1 2">FP101781</strain>
    </source>
</reference>
<comment type="caution">
    <text evidence="1">The sequence shown here is derived from an EMBL/GenBank/DDBJ whole genome shotgun (WGS) entry which is preliminary data.</text>
</comment>
<proteinExistence type="predicted"/>
<name>A0A4Y7T0P7_COPMI</name>
<dbReference type="AlphaFoldDB" id="A0A4Y7T0P7"/>
<dbReference type="Proteomes" id="UP000298030">
    <property type="component" value="Unassembled WGS sequence"/>
</dbReference>
<accession>A0A4Y7T0P7</accession>
<evidence type="ECO:0000313" key="2">
    <source>
        <dbReference type="Proteomes" id="UP000298030"/>
    </source>
</evidence>
<keyword evidence="2" id="KW-1185">Reference proteome</keyword>
<evidence type="ECO:0000313" key="1">
    <source>
        <dbReference type="EMBL" id="TEB27498.1"/>
    </source>
</evidence>
<dbReference type="EMBL" id="QPFP01000039">
    <property type="protein sequence ID" value="TEB27498.1"/>
    <property type="molecule type" value="Genomic_DNA"/>
</dbReference>
<sequence length="108" mass="11687">MTGRSVRTTSVRLSHNLSLPLSFGQRSDSNPLSIVRGDCTEQAHLGRWGLVGGSRIRQAVAGMFYGLPVPGASLFPISNTSSKQTLRDEGRRHGLIFIPVLPRGTDKS</sequence>